<keyword evidence="3" id="KW-1185">Reference proteome</keyword>
<proteinExistence type="predicted"/>
<comment type="caution">
    <text evidence="2">The sequence shown here is derived from an EMBL/GenBank/DDBJ whole genome shotgun (WGS) entry which is preliminary data.</text>
</comment>
<protein>
    <recommendedName>
        <fullName evidence="4">Aspartic peptidase DDI1-type domain-containing protein</fullName>
    </recommendedName>
</protein>
<dbReference type="InterPro" id="IPR021109">
    <property type="entry name" value="Peptidase_aspartic_dom_sf"/>
</dbReference>
<evidence type="ECO:0000313" key="3">
    <source>
        <dbReference type="Proteomes" id="UP000467840"/>
    </source>
</evidence>
<feature type="region of interest" description="Disordered" evidence="1">
    <location>
        <begin position="30"/>
        <end position="55"/>
    </location>
</feature>
<sequence>MTLMLNIKDMTGTNRLFNFLKGTKSKSWGFKTRADRPTNLGKEPNDGGSWNDQSPRINSMIMIEPKQSKCYLCDGPHRFTDCPHKGALNVLRAIREEEKGLKGKEQREDDSTPLMIGAICFLGALEKQKHKPSTEKGLIYIDLWINGKAARALVDTGATNNFIADMAPLQFHLNMQEDTGKIKVVNSKATNIVGVAHRVLCQMGSWNGEIDFTVIPLDDFDVVIGMEFLKKARAIPFQ</sequence>
<dbReference type="PROSITE" id="PS00141">
    <property type="entry name" value="ASP_PROTEASE"/>
    <property type="match status" value="1"/>
</dbReference>
<dbReference type="CDD" id="cd00303">
    <property type="entry name" value="retropepsin_like"/>
    <property type="match status" value="1"/>
</dbReference>
<organism evidence="2 3">
    <name type="scientific">Hevea brasiliensis</name>
    <name type="common">Para rubber tree</name>
    <name type="synonym">Siphonia brasiliensis</name>
    <dbReference type="NCBI Taxonomy" id="3981"/>
    <lineage>
        <taxon>Eukaryota</taxon>
        <taxon>Viridiplantae</taxon>
        <taxon>Streptophyta</taxon>
        <taxon>Embryophyta</taxon>
        <taxon>Tracheophyta</taxon>
        <taxon>Spermatophyta</taxon>
        <taxon>Magnoliopsida</taxon>
        <taxon>eudicotyledons</taxon>
        <taxon>Gunneridae</taxon>
        <taxon>Pentapetalae</taxon>
        <taxon>rosids</taxon>
        <taxon>fabids</taxon>
        <taxon>Malpighiales</taxon>
        <taxon>Euphorbiaceae</taxon>
        <taxon>Crotonoideae</taxon>
        <taxon>Micrandreae</taxon>
        <taxon>Hevea</taxon>
    </lineage>
</organism>
<evidence type="ECO:0000256" key="1">
    <source>
        <dbReference type="SAM" id="MobiDB-lite"/>
    </source>
</evidence>
<dbReference type="GO" id="GO:0004190">
    <property type="term" value="F:aspartic-type endopeptidase activity"/>
    <property type="evidence" value="ECO:0007669"/>
    <property type="project" value="InterPro"/>
</dbReference>
<dbReference type="SUPFAM" id="SSF50630">
    <property type="entry name" value="Acid proteases"/>
    <property type="match status" value="1"/>
</dbReference>
<dbReference type="PANTHER" id="PTHR12917:SF18">
    <property type="entry name" value="DNA DAMAGE-INDUCIBLE PROTEIN 1-LIKE"/>
    <property type="match status" value="1"/>
</dbReference>
<dbReference type="GO" id="GO:0006508">
    <property type="term" value="P:proteolysis"/>
    <property type="evidence" value="ECO:0007669"/>
    <property type="project" value="InterPro"/>
</dbReference>
<dbReference type="EMBL" id="JAAGAX010000002">
    <property type="protein sequence ID" value="KAF2323505.1"/>
    <property type="molecule type" value="Genomic_DNA"/>
</dbReference>
<dbReference type="AlphaFoldDB" id="A0A6A6NDY4"/>
<dbReference type="PANTHER" id="PTHR12917">
    <property type="entry name" value="ASPARTYL PROTEASE DDI-RELATED"/>
    <property type="match status" value="1"/>
</dbReference>
<reference evidence="2 3" key="1">
    <citation type="journal article" date="2020" name="Mol. Plant">
        <title>The Chromosome-Based Rubber Tree Genome Provides New Insights into Spurge Genome Evolution and Rubber Biosynthesis.</title>
        <authorList>
            <person name="Liu J."/>
            <person name="Shi C."/>
            <person name="Shi C.C."/>
            <person name="Li W."/>
            <person name="Zhang Q.J."/>
            <person name="Zhang Y."/>
            <person name="Li K."/>
            <person name="Lu H.F."/>
            <person name="Shi C."/>
            <person name="Zhu S.T."/>
            <person name="Xiao Z.Y."/>
            <person name="Nan H."/>
            <person name="Yue Y."/>
            <person name="Zhu X.G."/>
            <person name="Wu Y."/>
            <person name="Hong X.N."/>
            <person name="Fan G.Y."/>
            <person name="Tong Y."/>
            <person name="Zhang D."/>
            <person name="Mao C.L."/>
            <person name="Liu Y.L."/>
            <person name="Hao S.J."/>
            <person name="Liu W.Q."/>
            <person name="Lv M.Q."/>
            <person name="Zhang H.B."/>
            <person name="Liu Y."/>
            <person name="Hu-Tang G.R."/>
            <person name="Wang J.P."/>
            <person name="Wang J.H."/>
            <person name="Sun Y.H."/>
            <person name="Ni S.B."/>
            <person name="Chen W.B."/>
            <person name="Zhang X.C."/>
            <person name="Jiao Y.N."/>
            <person name="Eichler E.E."/>
            <person name="Li G.H."/>
            <person name="Liu X."/>
            <person name="Gao L.Z."/>
        </authorList>
    </citation>
    <scope>NUCLEOTIDE SEQUENCE [LARGE SCALE GENOMIC DNA]</scope>
    <source>
        <strain evidence="3">cv. GT1</strain>
        <tissue evidence="2">Leaf</tissue>
    </source>
</reference>
<dbReference type="Proteomes" id="UP000467840">
    <property type="component" value="Chromosome 11"/>
</dbReference>
<evidence type="ECO:0000313" key="2">
    <source>
        <dbReference type="EMBL" id="KAF2323505.1"/>
    </source>
</evidence>
<name>A0A6A6NDY4_HEVBR</name>
<dbReference type="Gene3D" id="2.40.70.10">
    <property type="entry name" value="Acid Proteases"/>
    <property type="match status" value="1"/>
</dbReference>
<dbReference type="InterPro" id="IPR001969">
    <property type="entry name" value="Aspartic_peptidase_AS"/>
</dbReference>
<dbReference type="Pfam" id="PF13975">
    <property type="entry name" value="gag-asp_proteas"/>
    <property type="match status" value="1"/>
</dbReference>
<gene>
    <name evidence="2" type="ORF">GH714_035831</name>
</gene>
<accession>A0A6A6NDY4</accession>
<evidence type="ECO:0008006" key="4">
    <source>
        <dbReference type="Google" id="ProtNLM"/>
    </source>
</evidence>